<keyword evidence="3" id="KW-1185">Reference proteome</keyword>
<dbReference type="RefSeq" id="WP_381439657.1">
    <property type="nucleotide sequence ID" value="NZ_JBHSNO010000016.1"/>
</dbReference>
<keyword evidence="1" id="KW-1133">Transmembrane helix</keyword>
<dbReference type="Proteomes" id="UP001596109">
    <property type="component" value="Unassembled WGS sequence"/>
</dbReference>
<keyword evidence="1" id="KW-0472">Membrane</keyword>
<feature type="transmembrane region" description="Helical" evidence="1">
    <location>
        <begin position="7"/>
        <end position="25"/>
    </location>
</feature>
<dbReference type="SUPFAM" id="SSF53187">
    <property type="entry name" value="Zn-dependent exopeptidases"/>
    <property type="match status" value="1"/>
</dbReference>
<name>A0ABW0TQA0_9BACL</name>
<gene>
    <name evidence="2" type="primary">spoIIP</name>
    <name evidence="2" type="ORF">ACFPRA_22355</name>
</gene>
<evidence type="ECO:0000256" key="1">
    <source>
        <dbReference type="SAM" id="Phobius"/>
    </source>
</evidence>
<dbReference type="Pfam" id="PF07454">
    <property type="entry name" value="SpoIIP"/>
    <property type="match status" value="1"/>
</dbReference>
<dbReference type="EMBL" id="JBHSNO010000016">
    <property type="protein sequence ID" value="MFC5591631.1"/>
    <property type="molecule type" value="Genomic_DNA"/>
</dbReference>
<sequence length="271" mass="31032">MRKEVQKYSIFIFILFLFPIIVVNFPSTPEQVTKAEPQRNSLMVYAENLLESDVPQLQSKSTKALVYFTHSHEAFQPIVQNKENLTAVYHPTSNIMAFEDTIKSHFDLNGIQTEFLAVDTMDEMKKKNRAFHEAYNVVRPFVDKQITENEYDLIIDLHRDSAKRKTSTLTYNNQTYGKIYFVVGENNPNYSKNKDYAEQLSVHLNKLVPGISRGIFGKKGEHVDGVYNQDLAQNMVLIELGGIDNTEEEINRTISVLAKAVSMALQDQNSK</sequence>
<keyword evidence="1" id="KW-0812">Transmembrane</keyword>
<proteinExistence type="predicted"/>
<accession>A0ABW0TQA0</accession>
<reference evidence="3" key="1">
    <citation type="journal article" date="2019" name="Int. J. Syst. Evol. Microbiol.">
        <title>The Global Catalogue of Microorganisms (GCM) 10K type strain sequencing project: providing services to taxonomists for standard genome sequencing and annotation.</title>
        <authorList>
            <consortium name="The Broad Institute Genomics Platform"/>
            <consortium name="The Broad Institute Genome Sequencing Center for Infectious Disease"/>
            <person name="Wu L."/>
            <person name="Ma J."/>
        </authorList>
    </citation>
    <scope>NUCLEOTIDE SEQUENCE [LARGE SCALE GENOMIC DNA]</scope>
    <source>
        <strain evidence="3">CGMCC 4.1434</strain>
    </source>
</reference>
<protein>
    <submittedName>
        <fullName evidence="2">Stage II sporulation protein P</fullName>
    </submittedName>
</protein>
<dbReference type="NCBIfam" id="TIGR02867">
    <property type="entry name" value="spore_II_P"/>
    <property type="match status" value="1"/>
</dbReference>
<comment type="caution">
    <text evidence="2">The sequence shown here is derived from an EMBL/GenBank/DDBJ whole genome shotgun (WGS) entry which is preliminary data.</text>
</comment>
<evidence type="ECO:0000313" key="3">
    <source>
        <dbReference type="Proteomes" id="UP001596109"/>
    </source>
</evidence>
<dbReference type="InterPro" id="IPR010897">
    <property type="entry name" value="Spore_II_P"/>
</dbReference>
<organism evidence="2 3">
    <name type="scientific">Sporosarcina soli</name>
    <dbReference type="NCBI Taxonomy" id="334736"/>
    <lineage>
        <taxon>Bacteria</taxon>
        <taxon>Bacillati</taxon>
        <taxon>Bacillota</taxon>
        <taxon>Bacilli</taxon>
        <taxon>Bacillales</taxon>
        <taxon>Caryophanaceae</taxon>
        <taxon>Sporosarcina</taxon>
    </lineage>
</organism>
<evidence type="ECO:0000313" key="2">
    <source>
        <dbReference type="EMBL" id="MFC5591631.1"/>
    </source>
</evidence>